<keyword evidence="4" id="KW-1185">Reference proteome</keyword>
<dbReference type="GO" id="GO:0019028">
    <property type="term" value="C:viral capsid"/>
    <property type="evidence" value="ECO:0007669"/>
    <property type="project" value="UniProtKB-UniRule"/>
</dbReference>
<keyword evidence="1" id="KW-0167">Capsid protein</keyword>
<dbReference type="Pfam" id="PF07230">
    <property type="entry name" value="Portal_T4"/>
    <property type="match status" value="1"/>
</dbReference>
<dbReference type="RefSeq" id="YP_010669237.1">
    <property type="nucleotide sequence ID" value="NC_070959.1"/>
</dbReference>
<accession>A0A6G8R621</accession>
<keyword evidence="1" id="KW-0946">Virion</keyword>
<evidence type="ECO:0000313" key="4">
    <source>
        <dbReference type="Proteomes" id="UP000502617"/>
    </source>
</evidence>
<dbReference type="GO" id="GO:0099000">
    <property type="term" value="P:symbiont genome ejection through host cell envelope, contractile tail mechanism"/>
    <property type="evidence" value="ECO:0007669"/>
    <property type="project" value="UniProtKB-UniRule"/>
</dbReference>
<keyword evidence="1" id="KW-1160">Virus entry into host cell</keyword>
<comment type="function">
    <text evidence="1">Forms the portal vertex of the capsid. This portal plays critical roles in head assembly, genome packaging, neck/tail attachment, and genome ejection. The portal protein multimerizes as a single ring-shaped homododecamer arranged around a central channel. Binds to the terminase subunits to form the packaging machine.</text>
</comment>
<proteinExistence type="inferred from homology"/>
<evidence type="ECO:0000313" key="3">
    <source>
        <dbReference type="EMBL" id="QIN96857.1"/>
    </source>
</evidence>
<dbReference type="GeneID" id="77945391"/>
<dbReference type="GO" id="GO:0019072">
    <property type="term" value="P:viral genome packaging"/>
    <property type="evidence" value="ECO:0007669"/>
    <property type="project" value="UniProtKB-UniRule"/>
</dbReference>
<dbReference type="KEGG" id="vg:77945391"/>
<feature type="compositionally biased region" description="Acidic residues" evidence="2">
    <location>
        <begin position="555"/>
        <end position="571"/>
    </location>
</feature>
<dbReference type="HAMAP" id="MF_04114">
    <property type="entry name" value="PORTAL_T4"/>
    <property type="match status" value="1"/>
</dbReference>
<keyword evidence="1" id="KW-1171">Viral genome ejection through host cell envelope</keyword>
<keyword evidence="1" id="KW-1188">Viral release from host cell</keyword>
<keyword evidence="1" id="KW-0231">Viral genome packaging</keyword>
<keyword evidence="1" id="KW-0118">Viral capsid assembly</keyword>
<dbReference type="GO" id="GO:0019076">
    <property type="term" value="P:viral release from host cell"/>
    <property type="evidence" value="ECO:0007669"/>
    <property type="project" value="UniProtKB-UniRule"/>
</dbReference>
<evidence type="ECO:0000256" key="2">
    <source>
        <dbReference type="SAM" id="MobiDB-lite"/>
    </source>
</evidence>
<name>A0A6G8R621_9CAUD</name>
<reference evidence="3 4" key="1">
    <citation type="submission" date="2020-03" db="EMBL/GenBank/DDBJ databases">
        <title>The Isolation and Genome Sequence of a Novel Cyanophage S-N03 from the Huanghai Sea, China.</title>
        <authorList>
            <person name="Jiang T."/>
        </authorList>
    </citation>
    <scope>NUCLEOTIDE SEQUENCE [LARGE SCALE GENOMIC DNA]</scope>
</reference>
<evidence type="ECO:0000256" key="1">
    <source>
        <dbReference type="HAMAP-Rule" id="MF_04114"/>
    </source>
</evidence>
<dbReference type="EMBL" id="MT162466">
    <property type="protein sequence ID" value="QIN96857.1"/>
    <property type="molecule type" value="Genomic_DNA"/>
</dbReference>
<keyword evidence="1" id="KW-1242">Viral contractile tail ejection system</keyword>
<feature type="region of interest" description="Disordered" evidence="2">
    <location>
        <begin position="527"/>
        <end position="587"/>
    </location>
</feature>
<comment type="subunit">
    <text evidence="1">Homododecamer. Interacts with the large terminase subunit. Interacts with the major capsid protein. Interacts with the capsid vertex protein.</text>
</comment>
<dbReference type="Proteomes" id="UP000502617">
    <property type="component" value="Segment"/>
</dbReference>
<sequence>MTQNRNEKLFGFSYKDAEKEGALEKASPVPPNSDDGVAVAAGGLYGYGITMDQGATKDYDLIRRYRAMALHPEVDSAIEDIVNEAIVSDTNDTPVAIDLSNLDVSDRIKTIIREEFAYILHLLDFNNKAHEMFRRWYVDGRLFYHKVIDLAHPERGITDIRNIDALKIKPVREYKRPNHTSNANKAFSSRDAKVFGAASQNTPAQIEEYYLYNKRGMNFMGGSPNGGGYGSALNNPSSNQTVKIAKDAVTYVTSGLVDGNNGQVLSYLNKAIKSLNQLRWMEDSIVIYRMARAPERRLFYIDVGNLPKQRAESYLRDVMARYRTKISYDQNTGEIRDEKKHMSMLEDYWLPRREGGRGTEVSTLPGGQNLGELADLQYFQEKLYKSLNVPFGRMSGGEGGFQIGKSDDTLRDEVKFSKFVGRMRKKFSFMFGDMLKTQLVLKGVVSPKEYDQMQEHIQFDFIYDNHFSELKDLEILQNKLQAIQMCEPYVGKYFSVYELRHKILGFTDGEIAETDKQIAYERNVGIIPAPPEAAPPEEGMGEEAPPEEAAPTEEMAAEEAGGEYPEGDLDLSGDPGTDISALLKGMK</sequence>
<protein>
    <recommendedName>
        <fullName evidence="1">Portal protein</fullName>
    </recommendedName>
    <alternativeName>
        <fullName evidence="1">gp20</fullName>
    </alternativeName>
</protein>
<comment type="similarity">
    <text evidence="1">Belongs to the Tevenvirinae portal protein family.</text>
</comment>
<dbReference type="InterPro" id="IPR010823">
    <property type="entry name" value="Portal_Gp20"/>
</dbReference>
<organism evidence="3 4">
    <name type="scientific">Synechococcus phage S-N03</name>
    <dbReference type="NCBI Taxonomy" id="2718943"/>
    <lineage>
        <taxon>Viruses</taxon>
        <taxon>Duplodnaviria</taxon>
        <taxon>Heunggongvirae</taxon>
        <taxon>Uroviricota</taxon>
        <taxon>Caudoviricetes</taxon>
        <taxon>Pantevenvirales</taxon>
        <taxon>Kyanoviridae</taxon>
        <taxon>Huanghaivirus</taxon>
        <taxon>Huanghaivirus snothree</taxon>
    </lineage>
</organism>
<comment type="subcellular location">
    <subcellularLocation>
        <location evidence="1">Virion</location>
    </subcellularLocation>
    <text evidence="1">Located at a unique 5-fold vertex of the icosahedral capsid.</text>
</comment>
<keyword evidence="1" id="KW-1162">Viral penetration into host cytoplasm</keyword>